<dbReference type="AlphaFoldDB" id="A0A4S2MQJ2"/>
<feature type="region of interest" description="Disordered" evidence="1">
    <location>
        <begin position="49"/>
        <end position="123"/>
    </location>
</feature>
<evidence type="ECO:0000256" key="2">
    <source>
        <dbReference type="SAM" id="SignalP"/>
    </source>
</evidence>
<feature type="compositionally biased region" description="Basic and acidic residues" evidence="1">
    <location>
        <begin position="553"/>
        <end position="569"/>
    </location>
</feature>
<name>A0A4S2MQJ2_9PEZI</name>
<feature type="compositionally biased region" description="Gly residues" evidence="1">
    <location>
        <begin position="575"/>
        <end position="588"/>
    </location>
</feature>
<keyword evidence="2" id="KW-0732">Signal</keyword>
<proteinExistence type="predicted"/>
<protein>
    <submittedName>
        <fullName evidence="3">Uncharacterized protein</fullName>
    </submittedName>
</protein>
<feature type="compositionally biased region" description="Polar residues" evidence="1">
    <location>
        <begin position="438"/>
        <end position="456"/>
    </location>
</feature>
<feature type="compositionally biased region" description="Low complexity" evidence="1">
    <location>
        <begin position="589"/>
        <end position="613"/>
    </location>
</feature>
<organism evidence="3 4">
    <name type="scientific">Ascodesmis nigricans</name>
    <dbReference type="NCBI Taxonomy" id="341454"/>
    <lineage>
        <taxon>Eukaryota</taxon>
        <taxon>Fungi</taxon>
        <taxon>Dikarya</taxon>
        <taxon>Ascomycota</taxon>
        <taxon>Pezizomycotina</taxon>
        <taxon>Pezizomycetes</taxon>
        <taxon>Pezizales</taxon>
        <taxon>Ascodesmidaceae</taxon>
        <taxon>Ascodesmis</taxon>
    </lineage>
</organism>
<dbReference type="EMBL" id="ML220166">
    <property type="protein sequence ID" value="TGZ76798.1"/>
    <property type="molecule type" value="Genomic_DNA"/>
</dbReference>
<feature type="compositionally biased region" description="Low complexity" evidence="1">
    <location>
        <begin position="360"/>
        <end position="376"/>
    </location>
</feature>
<feature type="compositionally biased region" description="Polar residues" evidence="1">
    <location>
        <begin position="328"/>
        <end position="340"/>
    </location>
</feature>
<dbReference type="InParanoid" id="A0A4S2MQJ2"/>
<keyword evidence="4" id="KW-1185">Reference proteome</keyword>
<feature type="region of interest" description="Disordered" evidence="1">
    <location>
        <begin position="551"/>
        <end position="660"/>
    </location>
</feature>
<evidence type="ECO:0000313" key="4">
    <source>
        <dbReference type="Proteomes" id="UP000298138"/>
    </source>
</evidence>
<feature type="chain" id="PRO_5020733087" evidence="2">
    <location>
        <begin position="39"/>
        <end position="660"/>
    </location>
</feature>
<feature type="compositionally biased region" description="Low complexity" evidence="1">
    <location>
        <begin position="74"/>
        <end position="86"/>
    </location>
</feature>
<feature type="compositionally biased region" description="Low complexity" evidence="1">
    <location>
        <begin position="459"/>
        <end position="494"/>
    </location>
</feature>
<accession>A0A4S2MQJ2</accession>
<feature type="compositionally biased region" description="Polar residues" evidence="1">
    <location>
        <begin position="617"/>
        <end position="631"/>
    </location>
</feature>
<evidence type="ECO:0000256" key="1">
    <source>
        <dbReference type="SAM" id="MobiDB-lite"/>
    </source>
</evidence>
<feature type="compositionally biased region" description="Low complexity" evidence="1">
    <location>
        <begin position="102"/>
        <end position="111"/>
    </location>
</feature>
<evidence type="ECO:0000313" key="3">
    <source>
        <dbReference type="EMBL" id="TGZ76798.1"/>
    </source>
</evidence>
<reference evidence="3 4" key="1">
    <citation type="submission" date="2019-04" db="EMBL/GenBank/DDBJ databases">
        <title>Comparative genomics and transcriptomics to analyze fruiting body development in filamentous ascomycetes.</title>
        <authorList>
            <consortium name="DOE Joint Genome Institute"/>
            <person name="Lutkenhaus R."/>
            <person name="Traeger S."/>
            <person name="Breuer J."/>
            <person name="Kuo A."/>
            <person name="Lipzen A."/>
            <person name="Pangilinan J."/>
            <person name="Dilworth D."/>
            <person name="Sandor L."/>
            <person name="Poggeler S."/>
            <person name="Barry K."/>
            <person name="Grigoriev I.V."/>
            <person name="Nowrousian M."/>
        </authorList>
    </citation>
    <scope>NUCLEOTIDE SEQUENCE [LARGE SCALE GENOMIC DNA]</scope>
    <source>
        <strain evidence="3 4">CBS 389.68</strain>
    </source>
</reference>
<gene>
    <name evidence="3" type="ORF">EX30DRAFT_399017</name>
</gene>
<feature type="compositionally biased region" description="Polar residues" evidence="1">
    <location>
        <begin position="112"/>
        <end position="121"/>
    </location>
</feature>
<feature type="region of interest" description="Disordered" evidence="1">
    <location>
        <begin position="219"/>
        <end position="502"/>
    </location>
</feature>
<feature type="signal peptide" evidence="2">
    <location>
        <begin position="1"/>
        <end position="38"/>
    </location>
</feature>
<dbReference type="Proteomes" id="UP000298138">
    <property type="component" value="Unassembled WGS sequence"/>
</dbReference>
<sequence length="660" mass="69418">MRMMLHSPITPSPPSRRRYPPLLATILTLSLLTSVVTAAPQSTTVTVTVTTSGPDIPNQSLGGGAQGQTPLLSRPNRNNNNNRNNPVDQSPALDSTSRVITPPSSQPHQPQTFTLESSTTPGVPGTKILTTRCHEGPQIERPSVHADNILRECRALVAARDLGLTNVFVEIHEKREACRTTVKAQVTGVGGWPESGRGGGARGGEAMILRNVLKIGYKPRMAGTKKGKKGKPNQEKQGAQGGKDAETTAPTSAKENDVRGTSDNRSTTAAQAANDGGAKSRGLGTDREVDVRGAAGNKDTTAVQGAKDPKTTLQTTDSKKDKKGDPTPTGTLERSNSSAGKPQEAKPANSGILGSKETGTITAKTPSAPATSPAAPNSKLKPFKSSNSNDAKTVKPPASQKLTYAEALKQGLPTTPPTTPAKEQVPKNGRPKLVKRSPNLSTNSKGSAQPQKNSPLPNAAATTAKSSTAKSTSKSNPQSTRQTSLASSASSVRSQPTPLTVENCIETVKRVLSACPRTGAHATIDGDVLDIWWDQELASCSNGKKVEYQPLSRQEHDSALRKWREDNPKKAAVGRGRGGEVGGSGRAGQEGQMGQMEAGKTGKTGKTGQTGKMGLEGTQTPESQQTETWTTVGKKKKNRKKKTGNNQPQMATETKLLPKS</sequence>
<feature type="compositionally biased region" description="Basic residues" evidence="1">
    <location>
        <begin position="633"/>
        <end position="643"/>
    </location>
</feature>